<organism evidence="2 3">
    <name type="scientific">Venturia effusa</name>
    <dbReference type="NCBI Taxonomy" id="50376"/>
    <lineage>
        <taxon>Eukaryota</taxon>
        <taxon>Fungi</taxon>
        <taxon>Dikarya</taxon>
        <taxon>Ascomycota</taxon>
        <taxon>Pezizomycotina</taxon>
        <taxon>Dothideomycetes</taxon>
        <taxon>Pleosporomycetidae</taxon>
        <taxon>Venturiales</taxon>
        <taxon>Venturiaceae</taxon>
        <taxon>Venturia</taxon>
    </lineage>
</organism>
<proteinExistence type="predicted"/>
<protein>
    <submittedName>
        <fullName evidence="2">Uncharacterized protein</fullName>
    </submittedName>
</protein>
<evidence type="ECO:0000256" key="1">
    <source>
        <dbReference type="SAM" id="MobiDB-lite"/>
    </source>
</evidence>
<dbReference type="Proteomes" id="UP000316270">
    <property type="component" value="Chromosome 18"/>
</dbReference>
<dbReference type="EMBL" id="CP042202">
    <property type="protein sequence ID" value="QDS77769.1"/>
    <property type="molecule type" value="Genomic_DNA"/>
</dbReference>
<dbReference type="AlphaFoldDB" id="A0A517LQ68"/>
<feature type="region of interest" description="Disordered" evidence="1">
    <location>
        <begin position="1"/>
        <end position="21"/>
    </location>
</feature>
<reference evidence="2 3" key="1">
    <citation type="submission" date="2019-07" db="EMBL/GenBank/DDBJ databases">
        <title>Finished genome of Venturia effusa.</title>
        <authorList>
            <person name="Young C.A."/>
            <person name="Cox M.P."/>
            <person name="Ganley A.R.D."/>
            <person name="David W.J."/>
        </authorList>
    </citation>
    <scope>NUCLEOTIDE SEQUENCE [LARGE SCALE GENOMIC DNA]</scope>
    <source>
        <strain evidence="3">albino</strain>
    </source>
</reference>
<evidence type="ECO:0000313" key="2">
    <source>
        <dbReference type="EMBL" id="QDS77769.1"/>
    </source>
</evidence>
<name>A0A517LQ68_9PEZI</name>
<sequence>MEALHPASIMEKPPHPSPPKPKTTFLTLPRELRQKIIFEAYSSLKLVYTLGNVPETLLWARGIIQKYPMSRGISFSTPSNARSYLIEFLEMIEILTNDLERVHEDIVDDVDYVTEKLKWTEDIEALVEQLNEIIRNHPNHFDF</sequence>
<gene>
    <name evidence="2" type="ORF">FKW77_005114</name>
</gene>
<evidence type="ECO:0000313" key="3">
    <source>
        <dbReference type="Proteomes" id="UP000316270"/>
    </source>
</evidence>
<keyword evidence="3" id="KW-1185">Reference proteome</keyword>
<accession>A0A517LQ68</accession>